<comment type="caution">
    <text evidence="2">The sequence shown here is derived from an EMBL/GenBank/DDBJ whole genome shotgun (WGS) entry which is preliminary data.</text>
</comment>
<sequence>MKWVAEKILSVCSSHGPEEDVSGVQVETITEGVEAELGASSTGPSQSEAINERFNKEELKEDEGHGKNGRLQDSDAERKVLMNGLRVRAVKIATGYERSMVLGKFVAVLEMVDNKLGEMIKYEALKGKMLNIEGLEGAEKPIYEILKKLYEVIVDLDTIMSDHPGLSGSLALTGGQVSKLERELKICENGLEELNLMANELKEAFPFTSELENLKSRNSGRTRCH</sequence>
<organism evidence="2 3">
    <name type="scientific">Quillaja saponaria</name>
    <name type="common">Soap bark tree</name>
    <dbReference type="NCBI Taxonomy" id="32244"/>
    <lineage>
        <taxon>Eukaryota</taxon>
        <taxon>Viridiplantae</taxon>
        <taxon>Streptophyta</taxon>
        <taxon>Embryophyta</taxon>
        <taxon>Tracheophyta</taxon>
        <taxon>Spermatophyta</taxon>
        <taxon>Magnoliopsida</taxon>
        <taxon>eudicotyledons</taxon>
        <taxon>Gunneridae</taxon>
        <taxon>Pentapetalae</taxon>
        <taxon>rosids</taxon>
        <taxon>fabids</taxon>
        <taxon>Fabales</taxon>
        <taxon>Quillajaceae</taxon>
        <taxon>Quillaja</taxon>
    </lineage>
</organism>
<dbReference type="AlphaFoldDB" id="A0AAD7KWP4"/>
<evidence type="ECO:0000313" key="2">
    <source>
        <dbReference type="EMBL" id="KAJ7947237.1"/>
    </source>
</evidence>
<evidence type="ECO:0000256" key="1">
    <source>
        <dbReference type="SAM" id="Coils"/>
    </source>
</evidence>
<keyword evidence="3" id="KW-1185">Reference proteome</keyword>
<dbReference type="KEGG" id="qsa:O6P43_032073"/>
<feature type="coiled-coil region" evidence="1">
    <location>
        <begin position="177"/>
        <end position="204"/>
    </location>
</feature>
<protein>
    <submittedName>
        <fullName evidence="2">Uncharacterized protein</fullName>
    </submittedName>
</protein>
<reference evidence="2" key="1">
    <citation type="journal article" date="2023" name="Science">
        <title>Elucidation of the pathway for biosynthesis of saponin adjuvants from the soapbark tree.</title>
        <authorList>
            <person name="Reed J."/>
            <person name="Orme A."/>
            <person name="El-Demerdash A."/>
            <person name="Owen C."/>
            <person name="Martin L.B.B."/>
            <person name="Misra R.C."/>
            <person name="Kikuchi S."/>
            <person name="Rejzek M."/>
            <person name="Martin A.C."/>
            <person name="Harkess A."/>
            <person name="Leebens-Mack J."/>
            <person name="Louveau T."/>
            <person name="Stephenson M.J."/>
            <person name="Osbourn A."/>
        </authorList>
    </citation>
    <scope>NUCLEOTIDE SEQUENCE</scope>
    <source>
        <strain evidence="2">S10</strain>
    </source>
</reference>
<keyword evidence="1" id="KW-0175">Coiled coil</keyword>
<evidence type="ECO:0000313" key="3">
    <source>
        <dbReference type="Proteomes" id="UP001163823"/>
    </source>
</evidence>
<gene>
    <name evidence="2" type="ORF">O6P43_032073</name>
</gene>
<accession>A0AAD7KWP4</accession>
<dbReference type="EMBL" id="JARAOO010000013">
    <property type="protein sequence ID" value="KAJ7947237.1"/>
    <property type="molecule type" value="Genomic_DNA"/>
</dbReference>
<proteinExistence type="predicted"/>
<dbReference type="Proteomes" id="UP001163823">
    <property type="component" value="Chromosome 13"/>
</dbReference>
<name>A0AAD7KWP4_QUISA</name>